<dbReference type="InterPro" id="IPR036291">
    <property type="entry name" value="NAD(P)-bd_dom_sf"/>
</dbReference>
<sequence length="340" mass="37199">MTDNVYSLPRGSRILVTGANGYIGSQITQSLLELGFKVRGSVRAPKPWLDELFHRQFGPDSFETVIVPGLENVDTLVEIMHGLSGVIHVASDVSFDINPDKVIGGVVRGTQNILNAASRHQSIQKVVLTSSSTAALVPVPDQEGVQVDEHTWNETSVKAAWDGSAVADGNAYTILAASKTQGERAAWDWIRENKPGYEFNAVLPNFTTGRILHTEMRGSTMGLVRSLLKGDKALFGLYTPQYFVDVRDTARLHTIALLDPAIVSQRLFAFAGPRNLTEIISTLRKLRPANTLIPDPPANDSHDLTEVLPSSKSEKLLEEFYGQKGWTSFEESLAAGIEDM</sequence>
<evidence type="ECO:0000313" key="4">
    <source>
        <dbReference type="EMBL" id="KAJ5091136.1"/>
    </source>
</evidence>
<dbReference type="EMBL" id="JAPMSZ010000009">
    <property type="protein sequence ID" value="KAJ5091136.1"/>
    <property type="molecule type" value="Genomic_DNA"/>
</dbReference>
<dbReference type="PANTHER" id="PTHR10366:SF562">
    <property type="entry name" value="ALDEHYDE REDUCTASE II (AFU_ORTHOLOGUE AFUA_1G11360)"/>
    <property type="match status" value="1"/>
</dbReference>
<accession>A0A9W9F064</accession>
<evidence type="ECO:0000256" key="2">
    <source>
        <dbReference type="ARBA" id="ARBA00023445"/>
    </source>
</evidence>
<dbReference type="PANTHER" id="PTHR10366">
    <property type="entry name" value="NAD DEPENDENT EPIMERASE/DEHYDRATASE"/>
    <property type="match status" value="1"/>
</dbReference>
<gene>
    <name evidence="4" type="ORF">NUU61_006006</name>
</gene>
<evidence type="ECO:0000313" key="5">
    <source>
        <dbReference type="Proteomes" id="UP001141434"/>
    </source>
</evidence>
<dbReference type="GeneID" id="81395703"/>
<dbReference type="RefSeq" id="XP_056509334.1">
    <property type="nucleotide sequence ID" value="XM_056656534.1"/>
</dbReference>
<feature type="domain" description="NAD-dependent epimerase/dehydratase" evidence="3">
    <location>
        <begin position="14"/>
        <end position="260"/>
    </location>
</feature>
<dbReference type="AlphaFoldDB" id="A0A9W9F064"/>
<dbReference type="Gene3D" id="3.40.50.720">
    <property type="entry name" value="NAD(P)-binding Rossmann-like Domain"/>
    <property type="match status" value="1"/>
</dbReference>
<dbReference type="InterPro" id="IPR050425">
    <property type="entry name" value="NAD(P)_dehydrat-like"/>
</dbReference>
<comment type="similarity">
    <text evidence="2">Belongs to the NAD(P)-dependent epimerase/dehydratase family. Dihydroflavonol-4-reductase subfamily.</text>
</comment>
<dbReference type="SUPFAM" id="SSF51735">
    <property type="entry name" value="NAD(P)-binding Rossmann-fold domains"/>
    <property type="match status" value="1"/>
</dbReference>
<comment type="caution">
    <text evidence="4">The sequence shown here is derived from an EMBL/GenBank/DDBJ whole genome shotgun (WGS) entry which is preliminary data.</text>
</comment>
<keyword evidence="5" id="KW-1185">Reference proteome</keyword>
<dbReference type="InterPro" id="IPR001509">
    <property type="entry name" value="Epimerase_deHydtase"/>
</dbReference>
<protein>
    <recommendedName>
        <fullName evidence="3">NAD-dependent epimerase/dehydratase domain-containing protein</fullName>
    </recommendedName>
</protein>
<dbReference type="Proteomes" id="UP001141434">
    <property type="component" value="Unassembled WGS sequence"/>
</dbReference>
<reference evidence="4" key="1">
    <citation type="submission" date="2022-11" db="EMBL/GenBank/DDBJ databases">
        <authorList>
            <person name="Petersen C."/>
        </authorList>
    </citation>
    <scope>NUCLEOTIDE SEQUENCE</scope>
    <source>
        <strain evidence="4">IBT 34128</strain>
    </source>
</reference>
<proteinExistence type="inferred from homology"/>
<dbReference type="GO" id="GO:0016616">
    <property type="term" value="F:oxidoreductase activity, acting on the CH-OH group of donors, NAD or NADP as acceptor"/>
    <property type="evidence" value="ECO:0007669"/>
    <property type="project" value="TreeGrafter"/>
</dbReference>
<evidence type="ECO:0000256" key="1">
    <source>
        <dbReference type="ARBA" id="ARBA00023002"/>
    </source>
</evidence>
<keyword evidence="1" id="KW-0560">Oxidoreductase</keyword>
<organism evidence="4 5">
    <name type="scientific">Penicillium alfredii</name>
    <dbReference type="NCBI Taxonomy" id="1506179"/>
    <lineage>
        <taxon>Eukaryota</taxon>
        <taxon>Fungi</taxon>
        <taxon>Dikarya</taxon>
        <taxon>Ascomycota</taxon>
        <taxon>Pezizomycotina</taxon>
        <taxon>Eurotiomycetes</taxon>
        <taxon>Eurotiomycetidae</taxon>
        <taxon>Eurotiales</taxon>
        <taxon>Aspergillaceae</taxon>
        <taxon>Penicillium</taxon>
    </lineage>
</organism>
<evidence type="ECO:0000259" key="3">
    <source>
        <dbReference type="Pfam" id="PF01370"/>
    </source>
</evidence>
<dbReference type="OrthoDB" id="2735536at2759"/>
<dbReference type="Pfam" id="PF01370">
    <property type="entry name" value="Epimerase"/>
    <property type="match status" value="1"/>
</dbReference>
<name>A0A9W9F064_9EURO</name>
<reference evidence="4" key="2">
    <citation type="journal article" date="2023" name="IMA Fungus">
        <title>Comparative genomic study of the Penicillium genus elucidates a diverse pangenome and 15 lateral gene transfer events.</title>
        <authorList>
            <person name="Petersen C."/>
            <person name="Sorensen T."/>
            <person name="Nielsen M.R."/>
            <person name="Sondergaard T.E."/>
            <person name="Sorensen J.L."/>
            <person name="Fitzpatrick D.A."/>
            <person name="Frisvad J.C."/>
            <person name="Nielsen K.L."/>
        </authorList>
    </citation>
    <scope>NUCLEOTIDE SEQUENCE</scope>
    <source>
        <strain evidence="4">IBT 34128</strain>
    </source>
</reference>